<dbReference type="PANTHER" id="PTHR12277">
    <property type="entry name" value="ALPHA/BETA HYDROLASE DOMAIN-CONTAINING PROTEIN"/>
    <property type="match status" value="1"/>
</dbReference>
<dbReference type="Pfam" id="PF12146">
    <property type="entry name" value="Hydrolase_4"/>
    <property type="match status" value="1"/>
</dbReference>
<dbReference type="InterPro" id="IPR029058">
    <property type="entry name" value="AB_hydrolase_fold"/>
</dbReference>
<comment type="caution">
    <text evidence="3">The sequence shown here is derived from an EMBL/GenBank/DDBJ whole genome shotgun (WGS) entry which is preliminary data.</text>
</comment>
<dbReference type="PANTHER" id="PTHR12277:SF81">
    <property type="entry name" value="PROTEIN ABHD13"/>
    <property type="match status" value="1"/>
</dbReference>
<proteinExistence type="predicted"/>
<gene>
    <name evidence="3" type="ORF">CYCCA115_LOCUS4736</name>
</gene>
<keyword evidence="1" id="KW-0812">Transmembrane</keyword>
<accession>A0AAD2CNX3</accession>
<dbReference type="SUPFAM" id="SSF53474">
    <property type="entry name" value="alpha/beta-Hydrolases"/>
    <property type="match status" value="1"/>
</dbReference>
<keyword evidence="4" id="KW-1185">Reference proteome</keyword>
<dbReference type="GO" id="GO:0016020">
    <property type="term" value="C:membrane"/>
    <property type="evidence" value="ECO:0007669"/>
    <property type="project" value="TreeGrafter"/>
</dbReference>
<keyword evidence="1" id="KW-1133">Transmembrane helix</keyword>
<evidence type="ECO:0000313" key="4">
    <source>
        <dbReference type="Proteomes" id="UP001295423"/>
    </source>
</evidence>
<feature type="domain" description="Serine aminopeptidase S33" evidence="2">
    <location>
        <begin position="108"/>
        <end position="235"/>
    </location>
</feature>
<sequence>MSTIETPSPGMGSMVLQGLVKLSMRVGTFALSLTALVATLLYIKQDSMLYFPEIQGLPRRPEDNPAGYRSPDEHEVSSYDDVYIVCDDNKTIHAWLILRTKEKNNLPTLIFFHGNAGNIGLRIPNALHMLQHLNSNILMVEYRGYGNSDSVKPTEAGLKKDAQAALKFISKHPKIDASKLFIFGRSLGGAVAFDLAQYAEENNIPLAGVIVENTFLSIAKMVDQLMPMIAPLKSLVLRIGWNSCDIVPKLTLPVLYLAGRRDELVPHSHMLDLFKATTKSRLPKIHIIKRGTHNETWLKGGQAYWDAIKSFMAEAQNAPGSIVTSISSKTESSPVIPVGTDSDSSIPIMPSGLMGLARESMRDINEEQASGKKKEL</sequence>
<dbReference type="Gene3D" id="3.40.50.1820">
    <property type="entry name" value="alpha/beta hydrolase"/>
    <property type="match status" value="1"/>
</dbReference>
<dbReference type="Proteomes" id="UP001295423">
    <property type="component" value="Unassembled WGS sequence"/>
</dbReference>
<feature type="transmembrane region" description="Helical" evidence="1">
    <location>
        <begin position="22"/>
        <end position="43"/>
    </location>
</feature>
<dbReference type="GO" id="GO:0008474">
    <property type="term" value="F:palmitoyl-(protein) hydrolase activity"/>
    <property type="evidence" value="ECO:0007669"/>
    <property type="project" value="TreeGrafter"/>
</dbReference>
<dbReference type="EMBL" id="CAKOGP040000469">
    <property type="protein sequence ID" value="CAJ1935401.1"/>
    <property type="molecule type" value="Genomic_DNA"/>
</dbReference>
<keyword evidence="1" id="KW-0472">Membrane</keyword>
<name>A0AAD2CNX3_9STRA</name>
<protein>
    <recommendedName>
        <fullName evidence="2">Serine aminopeptidase S33 domain-containing protein</fullName>
    </recommendedName>
</protein>
<evidence type="ECO:0000256" key="1">
    <source>
        <dbReference type="SAM" id="Phobius"/>
    </source>
</evidence>
<organism evidence="3 4">
    <name type="scientific">Cylindrotheca closterium</name>
    <dbReference type="NCBI Taxonomy" id="2856"/>
    <lineage>
        <taxon>Eukaryota</taxon>
        <taxon>Sar</taxon>
        <taxon>Stramenopiles</taxon>
        <taxon>Ochrophyta</taxon>
        <taxon>Bacillariophyta</taxon>
        <taxon>Bacillariophyceae</taxon>
        <taxon>Bacillariophycidae</taxon>
        <taxon>Bacillariales</taxon>
        <taxon>Bacillariaceae</taxon>
        <taxon>Cylindrotheca</taxon>
    </lineage>
</organism>
<dbReference type="AlphaFoldDB" id="A0AAD2CNX3"/>
<dbReference type="InterPro" id="IPR022742">
    <property type="entry name" value="Hydrolase_4"/>
</dbReference>
<evidence type="ECO:0000259" key="2">
    <source>
        <dbReference type="Pfam" id="PF12146"/>
    </source>
</evidence>
<evidence type="ECO:0000313" key="3">
    <source>
        <dbReference type="EMBL" id="CAJ1935401.1"/>
    </source>
</evidence>
<reference evidence="3" key="1">
    <citation type="submission" date="2023-08" db="EMBL/GenBank/DDBJ databases">
        <authorList>
            <person name="Audoor S."/>
            <person name="Bilcke G."/>
        </authorList>
    </citation>
    <scope>NUCLEOTIDE SEQUENCE</scope>
</reference>